<accession>A0A5D2IPA0</accession>
<dbReference type="EMBL" id="CM017633">
    <property type="protein sequence ID" value="TYH44318.1"/>
    <property type="molecule type" value="Genomic_DNA"/>
</dbReference>
<sequence>MREKLSLRRSTMNIWRRLNHRLISTAAKQATVLQARYGGADVEARGCGTYGGVRVCAYGGSCVRSSLAAAPQPLGFPSSGLG</sequence>
<proteinExistence type="predicted"/>
<reference evidence="1 2" key="1">
    <citation type="submission" date="2019-07" db="EMBL/GenBank/DDBJ databases">
        <title>WGS assembly of Gossypium tomentosum.</title>
        <authorList>
            <person name="Chen Z.J."/>
            <person name="Sreedasyam A."/>
            <person name="Ando A."/>
            <person name="Song Q."/>
            <person name="De L."/>
            <person name="Hulse-Kemp A."/>
            <person name="Ding M."/>
            <person name="Ye W."/>
            <person name="Kirkbride R."/>
            <person name="Jenkins J."/>
            <person name="Plott C."/>
            <person name="Lovell J."/>
            <person name="Lin Y.-M."/>
            <person name="Vaughn R."/>
            <person name="Liu B."/>
            <person name="Li W."/>
            <person name="Simpson S."/>
            <person name="Scheffler B."/>
            <person name="Saski C."/>
            <person name="Grover C."/>
            <person name="Hu G."/>
            <person name="Conover J."/>
            <person name="Carlson J."/>
            <person name="Shu S."/>
            <person name="Boston L."/>
            <person name="Williams M."/>
            <person name="Peterson D."/>
            <person name="Mcgee K."/>
            <person name="Jones D."/>
            <person name="Wendel J."/>
            <person name="Stelly D."/>
            <person name="Grimwood J."/>
            <person name="Schmutz J."/>
        </authorList>
    </citation>
    <scope>NUCLEOTIDE SEQUENCE [LARGE SCALE GENOMIC DNA]</scope>
    <source>
        <strain evidence="1">7179.01</strain>
    </source>
</reference>
<gene>
    <name evidence="1" type="ORF">ES332_D11G185800v1</name>
</gene>
<organism evidence="1 2">
    <name type="scientific">Gossypium tomentosum</name>
    <name type="common">Hawaiian cotton</name>
    <name type="synonym">Gossypium sandvicense</name>
    <dbReference type="NCBI Taxonomy" id="34277"/>
    <lineage>
        <taxon>Eukaryota</taxon>
        <taxon>Viridiplantae</taxon>
        <taxon>Streptophyta</taxon>
        <taxon>Embryophyta</taxon>
        <taxon>Tracheophyta</taxon>
        <taxon>Spermatophyta</taxon>
        <taxon>Magnoliopsida</taxon>
        <taxon>eudicotyledons</taxon>
        <taxon>Gunneridae</taxon>
        <taxon>Pentapetalae</taxon>
        <taxon>rosids</taxon>
        <taxon>malvids</taxon>
        <taxon>Malvales</taxon>
        <taxon>Malvaceae</taxon>
        <taxon>Malvoideae</taxon>
        <taxon>Gossypium</taxon>
    </lineage>
</organism>
<protein>
    <submittedName>
        <fullName evidence="1">Uncharacterized protein</fullName>
    </submittedName>
</protein>
<dbReference type="AlphaFoldDB" id="A0A5D2IPA0"/>
<keyword evidence="2" id="KW-1185">Reference proteome</keyword>
<evidence type="ECO:0000313" key="1">
    <source>
        <dbReference type="EMBL" id="TYH44318.1"/>
    </source>
</evidence>
<name>A0A5D2IPA0_GOSTO</name>
<evidence type="ECO:0000313" key="2">
    <source>
        <dbReference type="Proteomes" id="UP000322667"/>
    </source>
</evidence>
<dbReference type="Proteomes" id="UP000322667">
    <property type="component" value="Chromosome D11"/>
</dbReference>